<dbReference type="InterPro" id="IPR003439">
    <property type="entry name" value="ABC_transporter-like_ATP-bd"/>
</dbReference>
<dbReference type="InterPro" id="IPR003593">
    <property type="entry name" value="AAA+_ATPase"/>
</dbReference>
<evidence type="ECO:0000256" key="3">
    <source>
        <dbReference type="ARBA" id="ARBA00022741"/>
    </source>
</evidence>
<dbReference type="Proteomes" id="UP000189941">
    <property type="component" value="Unassembled WGS sequence"/>
</dbReference>
<evidence type="ECO:0000313" key="7">
    <source>
        <dbReference type="Proteomes" id="UP000189941"/>
    </source>
</evidence>
<dbReference type="GO" id="GO:0005524">
    <property type="term" value="F:ATP binding"/>
    <property type="evidence" value="ECO:0007669"/>
    <property type="project" value="UniProtKB-KW"/>
</dbReference>
<evidence type="ECO:0000259" key="5">
    <source>
        <dbReference type="PROSITE" id="PS50893"/>
    </source>
</evidence>
<accession>A0A1T4LUX5</accession>
<gene>
    <name evidence="6" type="ORF">SAMN02746011_01210</name>
</gene>
<sequence>MSHATIELNQVTKHFQRQTGEQVVGLNNINLKINAGEVIGVIGTNGAGKSTLMNCLTGQLPIDSGEILIEGVAIRKMKKRDVAKKIGRVFQNPQMGTAPRMTVFENLMLAQKRGEQRGFSRSLTKENYQKMLKELAAFKLDLENRLDVPMENLSGGQRQAVSLIMATIQKPELLLLDEHTAALDPRTAKQVMAMTQLMIKNYGLTTLMITHHLQDALDYCDRLIVMHRGQISRIYQKTELASLTAGDLYQTLENLVIEDAQ</sequence>
<dbReference type="PANTHER" id="PTHR42711:SF5">
    <property type="entry name" value="ABC TRANSPORTER ATP-BINDING PROTEIN NATA"/>
    <property type="match status" value="1"/>
</dbReference>
<name>A0A1T4LUX5_9LACT</name>
<keyword evidence="3" id="KW-0547">Nucleotide-binding</keyword>
<dbReference type="EMBL" id="FUWO01000009">
    <property type="protein sequence ID" value="SJZ58264.1"/>
    <property type="molecule type" value="Genomic_DNA"/>
</dbReference>
<dbReference type="RefSeq" id="WP_078755966.1">
    <property type="nucleotide sequence ID" value="NZ_FUWO01000009.1"/>
</dbReference>
<evidence type="ECO:0000256" key="1">
    <source>
        <dbReference type="ARBA" id="ARBA00005417"/>
    </source>
</evidence>
<comment type="similarity">
    <text evidence="1">Belongs to the ABC transporter superfamily.</text>
</comment>
<proteinExistence type="inferred from homology"/>
<dbReference type="PROSITE" id="PS00211">
    <property type="entry name" value="ABC_TRANSPORTER_1"/>
    <property type="match status" value="1"/>
</dbReference>
<keyword evidence="2" id="KW-0813">Transport</keyword>
<dbReference type="InterPro" id="IPR027417">
    <property type="entry name" value="P-loop_NTPase"/>
</dbReference>
<feature type="domain" description="ABC transporter" evidence="5">
    <location>
        <begin position="6"/>
        <end position="253"/>
    </location>
</feature>
<dbReference type="InterPro" id="IPR050763">
    <property type="entry name" value="ABC_transporter_ATP-binding"/>
</dbReference>
<dbReference type="SMART" id="SM00382">
    <property type="entry name" value="AAA"/>
    <property type="match status" value="1"/>
</dbReference>
<dbReference type="PANTHER" id="PTHR42711">
    <property type="entry name" value="ABC TRANSPORTER ATP-BINDING PROTEIN"/>
    <property type="match status" value="1"/>
</dbReference>
<protein>
    <submittedName>
        <fullName evidence="6">Putative ABC transport system ATP-binding protein</fullName>
    </submittedName>
</protein>
<dbReference type="GO" id="GO:0016887">
    <property type="term" value="F:ATP hydrolysis activity"/>
    <property type="evidence" value="ECO:0007669"/>
    <property type="project" value="InterPro"/>
</dbReference>
<reference evidence="7" key="1">
    <citation type="submission" date="2017-02" db="EMBL/GenBank/DDBJ databases">
        <authorList>
            <person name="Varghese N."/>
            <person name="Submissions S."/>
        </authorList>
    </citation>
    <scope>NUCLEOTIDE SEQUENCE [LARGE SCALE GENOMIC DNA]</scope>
    <source>
        <strain evidence="7">DSM 15739</strain>
    </source>
</reference>
<organism evidence="6 7">
    <name type="scientific">Globicatella sulfidifaciens DSM 15739</name>
    <dbReference type="NCBI Taxonomy" id="1121925"/>
    <lineage>
        <taxon>Bacteria</taxon>
        <taxon>Bacillati</taxon>
        <taxon>Bacillota</taxon>
        <taxon>Bacilli</taxon>
        <taxon>Lactobacillales</taxon>
        <taxon>Aerococcaceae</taxon>
        <taxon>Globicatella</taxon>
    </lineage>
</organism>
<dbReference type="AlphaFoldDB" id="A0A1T4LUX5"/>
<keyword evidence="4 6" id="KW-0067">ATP-binding</keyword>
<keyword evidence="7" id="KW-1185">Reference proteome</keyword>
<dbReference type="InterPro" id="IPR017871">
    <property type="entry name" value="ABC_transporter-like_CS"/>
</dbReference>
<evidence type="ECO:0000256" key="2">
    <source>
        <dbReference type="ARBA" id="ARBA00022448"/>
    </source>
</evidence>
<dbReference type="STRING" id="1121925.SAMN02746011_01210"/>
<dbReference type="OrthoDB" id="9776369at2"/>
<evidence type="ECO:0000313" key="6">
    <source>
        <dbReference type="EMBL" id="SJZ58264.1"/>
    </source>
</evidence>
<dbReference type="Pfam" id="PF00005">
    <property type="entry name" value="ABC_tran"/>
    <property type="match status" value="1"/>
</dbReference>
<dbReference type="PROSITE" id="PS50893">
    <property type="entry name" value="ABC_TRANSPORTER_2"/>
    <property type="match status" value="1"/>
</dbReference>
<dbReference type="Gene3D" id="3.40.50.300">
    <property type="entry name" value="P-loop containing nucleotide triphosphate hydrolases"/>
    <property type="match status" value="1"/>
</dbReference>
<dbReference type="SUPFAM" id="SSF52540">
    <property type="entry name" value="P-loop containing nucleoside triphosphate hydrolases"/>
    <property type="match status" value="1"/>
</dbReference>
<evidence type="ECO:0000256" key="4">
    <source>
        <dbReference type="ARBA" id="ARBA00022840"/>
    </source>
</evidence>